<dbReference type="Proteomes" id="UP000244080">
    <property type="component" value="Unassembled WGS sequence"/>
</dbReference>
<evidence type="ECO:0000313" key="6">
    <source>
        <dbReference type="EMBL" id="PTP15360.1"/>
    </source>
</evidence>
<dbReference type="SMART" id="SM00237">
    <property type="entry name" value="Calx_beta"/>
    <property type="match status" value="1"/>
</dbReference>
<evidence type="ECO:0000256" key="4">
    <source>
        <dbReference type="SAM" id="MobiDB-lite"/>
    </source>
</evidence>
<dbReference type="EMBL" id="PIGA01000040">
    <property type="protein sequence ID" value="PTP15360.1"/>
    <property type="molecule type" value="Genomic_DNA"/>
</dbReference>
<dbReference type="GO" id="GO:0016020">
    <property type="term" value="C:membrane"/>
    <property type="evidence" value="ECO:0007669"/>
    <property type="project" value="InterPro"/>
</dbReference>
<dbReference type="AlphaFoldDB" id="A0A2T5E7R9"/>
<dbReference type="GO" id="GO:0007154">
    <property type="term" value="P:cell communication"/>
    <property type="evidence" value="ECO:0007669"/>
    <property type="project" value="InterPro"/>
</dbReference>
<accession>A0A2T5E7R9</accession>
<gene>
    <name evidence="6" type="ORF">CWO36_20165</name>
</gene>
<dbReference type="NCBIfam" id="TIGR01965">
    <property type="entry name" value="VCBS_repeat"/>
    <property type="match status" value="2"/>
</dbReference>
<dbReference type="Pfam" id="PF17963">
    <property type="entry name" value="Big_9"/>
    <property type="match status" value="2"/>
</dbReference>
<protein>
    <recommendedName>
        <fullName evidence="5">Calx-beta domain-containing protein</fullName>
    </recommendedName>
</protein>
<dbReference type="SUPFAM" id="SSF141072">
    <property type="entry name" value="CalX-like"/>
    <property type="match status" value="2"/>
</dbReference>
<dbReference type="InterPro" id="IPR010221">
    <property type="entry name" value="VCBS_dom"/>
</dbReference>
<dbReference type="InterPro" id="IPR038081">
    <property type="entry name" value="CalX-like_sf"/>
</dbReference>
<evidence type="ECO:0000256" key="2">
    <source>
        <dbReference type="ARBA" id="ARBA00022737"/>
    </source>
</evidence>
<keyword evidence="3" id="KW-0106">Calcium</keyword>
<evidence type="ECO:0000259" key="5">
    <source>
        <dbReference type="SMART" id="SM00237"/>
    </source>
</evidence>
<reference evidence="6 7" key="1">
    <citation type="submission" date="2017-11" db="EMBL/GenBank/DDBJ databases">
        <title>Population delineation of vibrios coincides with oyster pathogenicity.</title>
        <authorList>
            <person name="Bruto M."/>
            <person name="Labreuche Y."/>
            <person name="James A."/>
            <person name="Piel D."/>
            <person name="Chenivesse S."/>
            <person name="Petton B."/>
            <person name="Polz M.F."/>
            <person name="Le Roux F."/>
        </authorList>
    </citation>
    <scope>NUCLEOTIDE SEQUENCE [LARGE SCALE GENOMIC DNA]</scope>
    <source>
        <strain evidence="6 7">1F_55</strain>
    </source>
</reference>
<feature type="region of interest" description="Disordered" evidence="4">
    <location>
        <begin position="176"/>
        <end position="206"/>
    </location>
</feature>
<evidence type="ECO:0000256" key="3">
    <source>
        <dbReference type="ARBA" id="ARBA00022837"/>
    </source>
</evidence>
<dbReference type="NCBIfam" id="NF012211">
    <property type="entry name" value="tand_rpt_95"/>
    <property type="match status" value="2"/>
</dbReference>
<comment type="caution">
    <text evidence="6">The sequence shown here is derived from an EMBL/GenBank/DDBJ whole genome shotgun (WGS) entry which is preliminary data.</text>
</comment>
<feature type="domain" description="Calx-beta" evidence="5">
    <location>
        <begin position="459"/>
        <end position="555"/>
    </location>
</feature>
<dbReference type="Pfam" id="PF03160">
    <property type="entry name" value="Calx-beta"/>
    <property type="match status" value="1"/>
</dbReference>
<feature type="non-terminal residue" evidence="6">
    <location>
        <position position="584"/>
    </location>
</feature>
<proteinExistence type="predicted"/>
<organism evidence="6 7">
    <name type="scientific">Vibrio splendidus</name>
    <dbReference type="NCBI Taxonomy" id="29497"/>
    <lineage>
        <taxon>Bacteria</taxon>
        <taxon>Pseudomonadati</taxon>
        <taxon>Pseudomonadota</taxon>
        <taxon>Gammaproteobacteria</taxon>
        <taxon>Vibrionales</taxon>
        <taxon>Vibrionaceae</taxon>
        <taxon>Vibrio</taxon>
    </lineage>
</organism>
<dbReference type="InterPro" id="IPR003644">
    <property type="entry name" value="Calx_beta"/>
</dbReference>
<dbReference type="RefSeq" id="WP_146162414.1">
    <property type="nucleotide sequence ID" value="NZ_CAWNZY010000052.1"/>
</dbReference>
<keyword evidence="2" id="KW-0677">Repeat</keyword>
<dbReference type="Gene3D" id="2.60.40.2030">
    <property type="match status" value="2"/>
</dbReference>
<sequence length="584" mass="59742">MDMTTLNLGGALALGQRIVISVDGTIKVLEEGQPLQAGDVVLESQNGSNEPQVSAKRFSSEEGEIELDQDIANIFAALEEGQDPTELGEEFATAAGQNGSSLASSGTIERDGEETIPGTEFVTTGFESLGLSRTQSLSLLDAYRSLTEAATPLNSNPSFVDSNNAEASDVVTFTTDEDTPVSRTLSASDEDGDDLSFSKATEPSNGTVVVDENGDWTYTPNENYNGNDSFTVVVSDGQGGTDTITVNIGVTPVNDLPVGEDVSVTTDEDTPVSGSLTATDADNDQLTFSKGTEPSNGSVVVDENGNWTYTPDENYNGSDSFSVVVDDGQGGTETITVDVRVSPVPSVSITETVNVSEGSAAEFTVSLDKAADTAVTVNLTSSTAGANTTESDDIGNMVVTLADGVTVVTPNDDGSYTIPAGQTELKVSVATTGDDVYEGDETYSVSGADATVDAANDSAAVTINDAQSAPVVSIAADQTNVDEGDTAGFTVSIDQEADEAVVVNFTYSGVAADGSDFTGVASVTIPAGSTTADLDITTINDGIYEGAESFTVSIDSVSGADATVDAANDSAAVTINDAQSAPVV</sequence>
<evidence type="ECO:0000313" key="7">
    <source>
        <dbReference type="Proteomes" id="UP000244080"/>
    </source>
</evidence>
<name>A0A2T5E7R9_VIBSP</name>
<evidence type="ECO:0000256" key="1">
    <source>
        <dbReference type="ARBA" id="ARBA00022729"/>
    </source>
</evidence>
<dbReference type="Gene3D" id="2.60.40.3440">
    <property type="match status" value="2"/>
</dbReference>
<keyword evidence="1" id="KW-0732">Signal</keyword>